<dbReference type="EMBL" id="ADMG01000021">
    <property type="protein sequence ID" value="EKB31539.1"/>
    <property type="molecule type" value="Genomic_DNA"/>
</dbReference>
<dbReference type="AlphaFoldDB" id="K1KIE2"/>
<dbReference type="Proteomes" id="UP000005835">
    <property type="component" value="Unassembled WGS sequence"/>
</dbReference>
<name>K1KIE2_9BURK</name>
<evidence type="ECO:0000313" key="2">
    <source>
        <dbReference type="EMBL" id="EKB31539.1"/>
    </source>
</evidence>
<dbReference type="eggNOG" id="COG0675">
    <property type="taxonomic scope" value="Bacteria"/>
</dbReference>
<gene>
    <name evidence="2" type="ORF">HMPREF9465_00851</name>
</gene>
<feature type="region of interest" description="Disordered" evidence="1">
    <location>
        <begin position="336"/>
        <end position="376"/>
    </location>
</feature>
<sequence>MYRVRVDKRDDWLTRALQDPTDPTKPRKVKYCRIVREMRKGKERFFLQLVAEGSSPLKHAYAGKDLRMAIDPGLGSLTYATEDGTIAKVQIAPSADTDHRAIRRIQRAMERSRRATNPDNYEAVDVVRHGKKKKSFKVKSGRLQWRFSKRYEKLRSELAEMLRLCAATRKREHGEVCNWLLGHAGHIIVEDNSFKAFQKGHFGKSIGRHAPAAFYTQLTSKAESAGLQVTVVSPRKLKPSQHNLLTGQFVKHELWERRVRLGEDDDERWIDRDAAACLNLLYADLEKQTYAPERIREAVLAGVTAWLDAGVVVIQAREGITEREFGRFRRRGIPSSTVQGLRQRGFRGRSDSKSGTTPRRKASTVSKPSHFSGEVV</sequence>
<dbReference type="STRING" id="742823.HMPREF9465_00851"/>
<evidence type="ECO:0000256" key="1">
    <source>
        <dbReference type="SAM" id="MobiDB-lite"/>
    </source>
</evidence>
<comment type="caution">
    <text evidence="2">The sequence shown here is derived from an EMBL/GenBank/DDBJ whole genome shotgun (WGS) entry which is preliminary data.</text>
</comment>
<evidence type="ECO:0000313" key="3">
    <source>
        <dbReference type="Proteomes" id="UP000005835"/>
    </source>
</evidence>
<reference evidence="2 3" key="1">
    <citation type="submission" date="2012-05" db="EMBL/GenBank/DDBJ databases">
        <title>The Genome Sequence of Sutterella wadsworthensis 2_1_59BFAA.</title>
        <authorList>
            <consortium name="The Broad Institute Genome Sequencing Platform"/>
            <person name="Earl A."/>
            <person name="Ward D."/>
            <person name="Feldgarden M."/>
            <person name="Gevers D."/>
            <person name="Daigneault M."/>
            <person name="Strauss J."/>
            <person name="Allen-Vercoe E."/>
            <person name="Walker B."/>
            <person name="Young S.K."/>
            <person name="Zeng Q."/>
            <person name="Gargeya S."/>
            <person name="Fitzgerald M."/>
            <person name="Haas B."/>
            <person name="Abouelleil A."/>
            <person name="Alvarado L."/>
            <person name="Arachchi H.M."/>
            <person name="Berlin A.M."/>
            <person name="Chapman S.B."/>
            <person name="Goldberg J."/>
            <person name="Griggs A."/>
            <person name="Gujja S."/>
            <person name="Hansen M."/>
            <person name="Howarth C."/>
            <person name="Imamovic A."/>
            <person name="Larimer J."/>
            <person name="McCowen C."/>
            <person name="Montmayeur A."/>
            <person name="Murphy C."/>
            <person name="Neiman D."/>
            <person name="Pearson M."/>
            <person name="Priest M."/>
            <person name="Roberts A."/>
            <person name="Saif S."/>
            <person name="Shea T."/>
            <person name="Sisk P."/>
            <person name="Sykes S."/>
            <person name="Wortman J."/>
            <person name="Nusbaum C."/>
            <person name="Birren B."/>
        </authorList>
    </citation>
    <scope>NUCLEOTIDE SEQUENCE [LARGE SCALE GENOMIC DNA]</scope>
    <source>
        <strain evidence="2 3">2_1_59BFAA</strain>
    </source>
</reference>
<dbReference type="HOGENOM" id="CLU_036380_1_0_4"/>
<keyword evidence="3" id="KW-1185">Reference proteome</keyword>
<protein>
    <submittedName>
        <fullName evidence="2">Uncharacterized protein</fullName>
    </submittedName>
</protein>
<feature type="compositionally biased region" description="Polar residues" evidence="1">
    <location>
        <begin position="353"/>
        <end position="369"/>
    </location>
</feature>
<proteinExistence type="predicted"/>
<dbReference type="PATRIC" id="fig|742823.3.peg.858"/>
<organism evidence="2 3">
    <name type="scientific">Sutterella wadsworthensis 2_1_59BFAA</name>
    <dbReference type="NCBI Taxonomy" id="742823"/>
    <lineage>
        <taxon>Bacteria</taxon>
        <taxon>Pseudomonadati</taxon>
        <taxon>Pseudomonadota</taxon>
        <taxon>Betaproteobacteria</taxon>
        <taxon>Burkholderiales</taxon>
        <taxon>Sutterellaceae</taxon>
        <taxon>Sutterella</taxon>
    </lineage>
</organism>
<accession>K1KIE2</accession>